<feature type="region of interest" description="Disordered" evidence="1">
    <location>
        <begin position="606"/>
        <end position="635"/>
    </location>
</feature>
<dbReference type="GeneID" id="107917798"/>
<gene>
    <name evidence="5" type="primary">LOC107917798</name>
</gene>
<dbReference type="Gene3D" id="3.60.10.10">
    <property type="entry name" value="Endonuclease/exonuclease/phosphatase"/>
    <property type="match status" value="2"/>
</dbReference>
<dbReference type="SUPFAM" id="SSF56219">
    <property type="entry name" value="DNase I-like"/>
    <property type="match status" value="1"/>
</dbReference>
<dbReference type="InterPro" id="IPR036691">
    <property type="entry name" value="Endo/exonu/phosph_ase_sf"/>
</dbReference>
<feature type="region of interest" description="Disordered" evidence="1">
    <location>
        <begin position="117"/>
        <end position="136"/>
    </location>
</feature>
<evidence type="ECO:0000256" key="2">
    <source>
        <dbReference type="SAM" id="SignalP"/>
    </source>
</evidence>
<feature type="compositionally biased region" description="Low complexity" evidence="1">
    <location>
        <begin position="74"/>
        <end position="86"/>
    </location>
</feature>
<feature type="chain" id="PRO_5010566896" evidence="2">
    <location>
        <begin position="19"/>
        <end position="835"/>
    </location>
</feature>
<dbReference type="PANTHER" id="PTHR12121">
    <property type="entry name" value="CARBON CATABOLITE REPRESSOR PROTEIN 4"/>
    <property type="match status" value="1"/>
</dbReference>
<feature type="region of interest" description="Disordered" evidence="1">
    <location>
        <begin position="411"/>
        <end position="430"/>
    </location>
</feature>
<dbReference type="GO" id="GO:0003730">
    <property type="term" value="F:mRNA 3'-UTR binding"/>
    <property type="evidence" value="ECO:0000318"/>
    <property type="project" value="GO_Central"/>
</dbReference>
<dbReference type="OMA" id="ESCSHRV"/>
<dbReference type="PaxDb" id="3635-A0A1U8KNM4"/>
<feature type="domain" description="Endonuclease/exonuclease/phosphatase" evidence="3">
    <location>
        <begin position="200"/>
        <end position="378"/>
    </location>
</feature>
<dbReference type="PANTHER" id="PTHR12121:SF85">
    <property type="entry name" value="CARBON CATABOLITE REPRESSOR PROTEIN 4 HOMOLOG 6"/>
    <property type="match status" value="1"/>
</dbReference>
<name>A0A1U8KNM4_GOSHI</name>
<feature type="region of interest" description="Disordered" evidence="1">
    <location>
        <begin position="573"/>
        <end position="592"/>
    </location>
</feature>
<keyword evidence="2" id="KW-0732">Signal</keyword>
<evidence type="ECO:0000256" key="1">
    <source>
        <dbReference type="SAM" id="MobiDB-lite"/>
    </source>
</evidence>
<reference evidence="5" key="2">
    <citation type="submission" date="2025-08" db="UniProtKB">
        <authorList>
            <consortium name="RefSeq"/>
        </authorList>
    </citation>
    <scope>IDENTIFICATION</scope>
</reference>
<evidence type="ECO:0000313" key="5">
    <source>
        <dbReference type="RefSeq" id="XP_016702603.1"/>
    </source>
</evidence>
<dbReference type="Proteomes" id="UP000818029">
    <property type="component" value="Chromosome A08"/>
</dbReference>
<feature type="compositionally biased region" description="Polar residues" evidence="1">
    <location>
        <begin position="37"/>
        <end position="47"/>
    </location>
</feature>
<dbReference type="RefSeq" id="XP_016702603.1">
    <property type="nucleotide sequence ID" value="XM_016847114.2"/>
</dbReference>
<protein>
    <submittedName>
        <fullName evidence="5">Carbon catabolite repressor protein 4 homolog 6 isoform X1</fullName>
    </submittedName>
</protein>
<organism evidence="4 5">
    <name type="scientific">Gossypium hirsutum</name>
    <name type="common">Upland cotton</name>
    <name type="synonym">Gossypium mexicanum</name>
    <dbReference type="NCBI Taxonomy" id="3635"/>
    <lineage>
        <taxon>Eukaryota</taxon>
        <taxon>Viridiplantae</taxon>
        <taxon>Streptophyta</taxon>
        <taxon>Embryophyta</taxon>
        <taxon>Tracheophyta</taxon>
        <taxon>Spermatophyta</taxon>
        <taxon>Magnoliopsida</taxon>
        <taxon>eudicotyledons</taxon>
        <taxon>Gunneridae</taxon>
        <taxon>Pentapetalae</taxon>
        <taxon>rosids</taxon>
        <taxon>malvids</taxon>
        <taxon>Malvales</taxon>
        <taxon>Malvaceae</taxon>
        <taxon>Malvoideae</taxon>
        <taxon>Gossypium</taxon>
    </lineage>
</organism>
<feature type="region of interest" description="Disordered" evidence="1">
    <location>
        <begin position="29"/>
        <end position="60"/>
    </location>
</feature>
<accession>A0A1U8KNM4</accession>
<proteinExistence type="predicted"/>
<dbReference type="GO" id="GO:0000175">
    <property type="term" value="F:3'-5'-RNA exonuclease activity"/>
    <property type="evidence" value="ECO:0007669"/>
    <property type="project" value="TreeGrafter"/>
</dbReference>
<feature type="signal peptide" evidence="2">
    <location>
        <begin position="1"/>
        <end position="18"/>
    </location>
</feature>
<reference evidence="4" key="1">
    <citation type="journal article" date="2020" name="Nat. Genet.">
        <title>Genomic diversifications of five Gossypium allopolyploid species and their impact on cotton improvement.</title>
        <authorList>
            <person name="Chen Z.J."/>
            <person name="Sreedasyam A."/>
            <person name="Ando A."/>
            <person name="Song Q."/>
            <person name="De Santiago L.M."/>
            <person name="Hulse-Kemp A.M."/>
            <person name="Ding M."/>
            <person name="Ye W."/>
            <person name="Kirkbride R.C."/>
            <person name="Jenkins J."/>
            <person name="Plott C."/>
            <person name="Lovell J."/>
            <person name="Lin Y.M."/>
            <person name="Vaughn R."/>
            <person name="Liu B."/>
            <person name="Simpson S."/>
            <person name="Scheffler B.E."/>
            <person name="Wen L."/>
            <person name="Saski C.A."/>
            <person name="Grover C.E."/>
            <person name="Hu G."/>
            <person name="Conover J.L."/>
            <person name="Carlson J.W."/>
            <person name="Shu S."/>
            <person name="Boston L.B."/>
            <person name="Williams M."/>
            <person name="Peterson D.G."/>
            <person name="McGee K."/>
            <person name="Jones D.C."/>
            <person name="Wendel J.F."/>
            <person name="Stelly D.M."/>
            <person name="Grimwood J."/>
            <person name="Schmutz J."/>
        </authorList>
    </citation>
    <scope>NUCLEOTIDE SEQUENCE [LARGE SCALE GENOMIC DNA]</scope>
    <source>
        <strain evidence="4">cv. TM-1</strain>
    </source>
</reference>
<evidence type="ECO:0000313" key="4">
    <source>
        <dbReference type="Proteomes" id="UP000818029"/>
    </source>
</evidence>
<dbReference type="KEGG" id="ghi:107917798"/>
<evidence type="ECO:0000259" key="3">
    <source>
        <dbReference type="Pfam" id="PF03372"/>
    </source>
</evidence>
<sequence>MRRCPHLLLKFLAATATADTTAMFSYQRPHRGGRNQWGRSFSDRTNSGGRGHLLTGDSNLDSVGEANLGFRRGNFSNQNSFQSQQFGYNPRPSSPYNQNQQFFRQPPPARPYNRCQPPRHPFGQNPAPKPFRPRNSKPWDYREWKYAGTPPPPRSDKFVVLSYNVLADYLASTHRNLYFHIPFHMMNWEWRMRNLMFEISLWSADILCFQEVDRFHDMEEQLNSMGYNGIWKMRTGRAIDGCAIFWRTSRFKLLHEESIEFNKHELRDNVAQICVLELLSQSPPQNTAAPLKSSTNSNKVVICNIHVLYNPRRGEIKLGQVRRLLERAHSVSKSWDDAPVVLCGDFNCTPKSPLYNFISEQKLDLSEVNRDKVSGQASAEIPLQTYNPNSGAQSGNIPAQFPPAVDIKRIGMDKNDSHSDTKKQNNLDRNMKDASVNMSGSSETMQDLSDMSCNNLRMGGNDSAEYDEVTEIQCGVVDMQRFSPGRSSCPENVCSGITEMEHIGTDVTIHSNNGKALDDIVMNNHSNGITTDPELLSTSQSETSSTEPLYQTHLLDAIEVSPPNILACQSSESVADDHRDRHPVPSQVDFSGLSAGTDIELEEKMDNLSLEERSKTSTDIEVEEKMDNLSPEEHSKTMVESENIVEDNNAFVDALYGNQDRHPTNSSQSVTSDLDHSSLEFLSSQDSQFLLPSADVLDDVLPSLDSEVAEIEQTTYDPSSWSPKELATATGNEDCKFLEHPLQLKSTYTEVKDSPGTRDSYGEPLVTSYNRRFLGTVDYIWRSEGLQTVRVLAPIPKHAMQWTPGFPTKKWGSDHIALAAELAFTKSLTNQDPKG</sequence>
<dbReference type="InterPro" id="IPR005135">
    <property type="entry name" value="Endo/exonuclease/phosphatase"/>
</dbReference>
<dbReference type="OrthoDB" id="428734at2759"/>
<dbReference type="InterPro" id="IPR050410">
    <property type="entry name" value="CCR4/nocturin_mRNA_transcr"/>
</dbReference>
<keyword evidence="4" id="KW-1185">Reference proteome</keyword>
<feature type="region of interest" description="Disordered" evidence="1">
    <location>
        <begin position="74"/>
        <end position="94"/>
    </location>
</feature>
<dbReference type="AlphaFoldDB" id="A0A1U8KNM4"/>
<dbReference type="Pfam" id="PF03372">
    <property type="entry name" value="Exo_endo_phos"/>
    <property type="match status" value="1"/>
</dbReference>